<sequence>MIRWWQEEMQALEVATAECSAQGDVLRLQRMQTQHTHIRQKWTCRALPEVKWRRAMIIDQKLASPGVSSKAADADPFTFLPPLTPASRRWNNHNHDDIPSPSPSMDTIELARIAAARTQRWLQDQARNAQPAPPPSPPLSVQSLATPAMATISASPYRVPELGPSYQDWPAGQSDQEGGNWDEGLSENSDAFDRVMGDADVAVEELGGTVMDSAVRGKQRGLYAEEEVEDEEMEENNDEGGPYGQPAVRRSHSSSPPWPPPGSSPPWPPHTSSHHSRSQSPPWPPGVPTPDNVAPHAYVPIPALRAMSVPPYVTDPPSRVMTPEWRPVRLEALFPDSVFGPAITPESAGRPASPRREQQRMTSELLRHVARPRALFADPLPSPSSLENRISWEAILARDAPTRHNEAQLEVDVDDDEVDERDRAEVEEEEVFVGTGRNAAEPVRERGGSPAGWPATGRPATRPTSLGANPIVGNPLHQQSGGNQAPQVPITDPMQWLASDVKDVPAPASWETVPWRCRVFGRERLTVDNVAQRILYKHNEWIDDQIISVFGKLFEEGQPYEWFENAAPTGLPAVRIFDPHMLSDLAYIKDDRSKQFWFDKYFSYAIPKEADSDELADRPPQQQHDRQYSFTRPLWLMPLHDAVNSHWILVQVEFETKTISFLNSLRGCGSHRKYREWQWVRDCIDKAREMAGLALPGWAGWLYRDGQVVQQKNGYDCGTWLLMNALSICRGFARSEGPSAFAFRRAMFDKIMTWPAVDKEKYKGQPAGR</sequence>
<keyword evidence="2" id="KW-0645">Protease</keyword>
<dbReference type="AlphaFoldDB" id="A0A165E3D1"/>
<gene>
    <name evidence="6" type="ORF">CALCODRAFT_511007</name>
</gene>
<dbReference type="SUPFAM" id="SSF54001">
    <property type="entry name" value="Cysteine proteinases"/>
    <property type="match status" value="1"/>
</dbReference>
<organism evidence="6 7">
    <name type="scientific">Calocera cornea HHB12733</name>
    <dbReference type="NCBI Taxonomy" id="1353952"/>
    <lineage>
        <taxon>Eukaryota</taxon>
        <taxon>Fungi</taxon>
        <taxon>Dikarya</taxon>
        <taxon>Basidiomycota</taxon>
        <taxon>Agaricomycotina</taxon>
        <taxon>Dacrymycetes</taxon>
        <taxon>Dacrymycetales</taxon>
        <taxon>Dacrymycetaceae</taxon>
        <taxon>Calocera</taxon>
    </lineage>
</organism>
<keyword evidence="3" id="KW-0378">Hydrolase</keyword>
<comment type="similarity">
    <text evidence="1">Belongs to the peptidase C48 family.</text>
</comment>
<dbReference type="OrthoDB" id="3253684at2759"/>
<proteinExistence type="inferred from homology"/>
<feature type="compositionally biased region" description="Polar residues" evidence="4">
    <location>
        <begin position="476"/>
        <end position="486"/>
    </location>
</feature>
<dbReference type="InterPro" id="IPR038765">
    <property type="entry name" value="Papain-like_cys_pep_sf"/>
</dbReference>
<protein>
    <recommendedName>
        <fullName evidence="5">Ubiquitin-like protease family profile domain-containing protein</fullName>
    </recommendedName>
</protein>
<feature type="region of interest" description="Disordered" evidence="4">
    <location>
        <begin position="441"/>
        <end position="486"/>
    </location>
</feature>
<dbReference type="Gene3D" id="3.40.395.10">
    <property type="entry name" value="Adenoviral Proteinase, Chain A"/>
    <property type="match status" value="1"/>
</dbReference>
<dbReference type="STRING" id="1353952.A0A165E3D1"/>
<evidence type="ECO:0000313" key="7">
    <source>
        <dbReference type="Proteomes" id="UP000076842"/>
    </source>
</evidence>
<dbReference type="InterPro" id="IPR003653">
    <property type="entry name" value="Peptidase_C48_C"/>
</dbReference>
<dbReference type="EMBL" id="KV424023">
    <property type="protein sequence ID" value="KZT54014.1"/>
    <property type="molecule type" value="Genomic_DNA"/>
</dbReference>
<evidence type="ECO:0000313" key="6">
    <source>
        <dbReference type="EMBL" id="KZT54014.1"/>
    </source>
</evidence>
<feature type="domain" description="Ubiquitin-like protease family profile" evidence="5">
    <location>
        <begin position="525"/>
        <end position="728"/>
    </location>
</feature>
<reference evidence="6 7" key="1">
    <citation type="journal article" date="2016" name="Mol. Biol. Evol.">
        <title>Comparative Genomics of Early-Diverging Mushroom-Forming Fungi Provides Insights into the Origins of Lignocellulose Decay Capabilities.</title>
        <authorList>
            <person name="Nagy L.G."/>
            <person name="Riley R."/>
            <person name="Tritt A."/>
            <person name="Adam C."/>
            <person name="Daum C."/>
            <person name="Floudas D."/>
            <person name="Sun H."/>
            <person name="Yadav J.S."/>
            <person name="Pangilinan J."/>
            <person name="Larsson K.H."/>
            <person name="Matsuura K."/>
            <person name="Barry K."/>
            <person name="Labutti K."/>
            <person name="Kuo R."/>
            <person name="Ohm R.A."/>
            <person name="Bhattacharya S.S."/>
            <person name="Shirouzu T."/>
            <person name="Yoshinaga Y."/>
            <person name="Martin F.M."/>
            <person name="Grigoriev I.V."/>
            <person name="Hibbett D.S."/>
        </authorList>
    </citation>
    <scope>NUCLEOTIDE SEQUENCE [LARGE SCALE GENOMIC DNA]</scope>
    <source>
        <strain evidence="6 7">HHB12733</strain>
    </source>
</reference>
<accession>A0A165E3D1</accession>
<feature type="compositionally biased region" description="Acidic residues" evidence="4">
    <location>
        <begin position="224"/>
        <end position="238"/>
    </location>
</feature>
<dbReference type="Proteomes" id="UP000076842">
    <property type="component" value="Unassembled WGS sequence"/>
</dbReference>
<dbReference type="GO" id="GO:0019783">
    <property type="term" value="F:ubiquitin-like protein peptidase activity"/>
    <property type="evidence" value="ECO:0007669"/>
    <property type="project" value="UniProtKB-ARBA"/>
</dbReference>
<dbReference type="PROSITE" id="PS50600">
    <property type="entry name" value="ULP_PROTEASE"/>
    <property type="match status" value="1"/>
</dbReference>
<evidence type="ECO:0000256" key="4">
    <source>
        <dbReference type="SAM" id="MobiDB-lite"/>
    </source>
</evidence>
<evidence type="ECO:0000256" key="2">
    <source>
        <dbReference type="ARBA" id="ARBA00022670"/>
    </source>
</evidence>
<dbReference type="GO" id="GO:0006508">
    <property type="term" value="P:proteolysis"/>
    <property type="evidence" value="ECO:0007669"/>
    <property type="project" value="UniProtKB-KW"/>
</dbReference>
<feature type="region of interest" description="Disordered" evidence="4">
    <location>
        <begin position="123"/>
        <end position="142"/>
    </location>
</feature>
<feature type="region of interest" description="Disordered" evidence="4">
    <location>
        <begin position="221"/>
        <end position="294"/>
    </location>
</feature>
<evidence type="ECO:0000256" key="1">
    <source>
        <dbReference type="ARBA" id="ARBA00005234"/>
    </source>
</evidence>
<feature type="compositionally biased region" description="Pro residues" evidence="4">
    <location>
        <begin position="256"/>
        <end position="269"/>
    </location>
</feature>
<dbReference type="GO" id="GO:0008234">
    <property type="term" value="F:cysteine-type peptidase activity"/>
    <property type="evidence" value="ECO:0007669"/>
    <property type="project" value="InterPro"/>
</dbReference>
<dbReference type="Pfam" id="PF02902">
    <property type="entry name" value="Peptidase_C48"/>
    <property type="match status" value="1"/>
</dbReference>
<keyword evidence="7" id="KW-1185">Reference proteome</keyword>
<evidence type="ECO:0000259" key="5">
    <source>
        <dbReference type="PROSITE" id="PS50600"/>
    </source>
</evidence>
<feature type="region of interest" description="Disordered" evidence="4">
    <location>
        <begin position="159"/>
        <end position="188"/>
    </location>
</feature>
<evidence type="ECO:0000256" key="3">
    <source>
        <dbReference type="ARBA" id="ARBA00022801"/>
    </source>
</evidence>
<dbReference type="InParanoid" id="A0A165E3D1"/>
<name>A0A165E3D1_9BASI</name>